<feature type="transmembrane region" description="Helical" evidence="8">
    <location>
        <begin position="100"/>
        <end position="119"/>
    </location>
</feature>
<evidence type="ECO:0000256" key="4">
    <source>
        <dbReference type="ARBA" id="ARBA00022475"/>
    </source>
</evidence>
<evidence type="ECO:0000256" key="5">
    <source>
        <dbReference type="ARBA" id="ARBA00022692"/>
    </source>
</evidence>
<feature type="transmembrane region" description="Helical" evidence="8">
    <location>
        <begin position="501"/>
        <end position="525"/>
    </location>
</feature>
<comment type="subcellular location">
    <subcellularLocation>
        <location evidence="1">Cell membrane</location>
        <topology evidence="1">Multi-pass membrane protein</topology>
    </subcellularLocation>
</comment>
<sequence length="557" mass="59891">MEWLSTLLNGPGIAHDLILVSLVIAIGIQLGKIKIFGVSLGVTMVLFFGIFLSHFGYIMDPKILHFLKEFGLILFVYSVGLQVGPGFFSSFKKGGLTLNGIAVGIVCLGVLLTIGFKFLTGLNMSTMVGILSGAVTNTPGLGAAGQAFEDMHGTGDPTISLGYAVAYPLGVIGIILTMILLRVVFRINFKKEQERLDADAQNDSREVSAASFKITNPALFEKTVAEMHGLIEDCKFVISRYMDVAADKISTVHGDTTLHEGDRLFVIADPEALDVVRNFVGEEVKMDRKQWIPTESQLVSKFITVTNGKVNGKRIGALQLRQVYGVNVTRVSRNGVDMVAEPSLPILVGDRLLVVGSEAALPKVEEMIGNSEKELHAPNLMGIFLGIAIGVLFGSIPMMIPGIPQPVKLGLAGGPLVIAILLSRFGYRYKLVTYTTHSANLMLREIGISIFLACVGLGAGEGFVETIIGGGWRWIGYGFVITVVPLIIMGIIALKLLKVNYFTLMGLLAGSMTDPPALAFANTVAPNDAPAVGYATVYPLTMFMRVLTAQVLVLFFC</sequence>
<dbReference type="NCBIfam" id="TIGR01625">
    <property type="entry name" value="YidE_YbjL_dupl"/>
    <property type="match status" value="2"/>
</dbReference>
<evidence type="ECO:0000256" key="6">
    <source>
        <dbReference type="ARBA" id="ARBA00022989"/>
    </source>
</evidence>
<dbReference type="RefSeq" id="WP_380080031.1">
    <property type="nucleotide sequence ID" value="NZ_JBHSGO010000213.1"/>
</dbReference>
<feature type="transmembrane region" description="Helical" evidence="8">
    <location>
        <begin position="165"/>
        <end position="185"/>
    </location>
</feature>
<dbReference type="InterPro" id="IPR050144">
    <property type="entry name" value="AAE_transporter"/>
</dbReference>
<protein>
    <submittedName>
        <fullName evidence="10">Transporter</fullName>
    </submittedName>
</protein>
<dbReference type="NCBIfam" id="NF003007">
    <property type="entry name" value="PRK03818.1"/>
    <property type="match status" value="1"/>
</dbReference>
<feature type="transmembrane region" description="Helical" evidence="8">
    <location>
        <begin position="474"/>
        <end position="494"/>
    </location>
</feature>
<organism evidence="10 11">
    <name type="scientific">Falsiporphyromonas endometrii</name>
    <dbReference type="NCBI Taxonomy" id="1387297"/>
    <lineage>
        <taxon>Bacteria</taxon>
        <taxon>Pseudomonadati</taxon>
        <taxon>Bacteroidota</taxon>
        <taxon>Bacteroidia</taxon>
        <taxon>Bacteroidales</taxon>
        <taxon>Porphyromonadaceae</taxon>
        <taxon>Falsiporphyromonas</taxon>
    </lineage>
</organism>
<feature type="transmembrane region" description="Helical" evidence="8">
    <location>
        <begin position="409"/>
        <end position="427"/>
    </location>
</feature>
<evidence type="ECO:0000313" key="11">
    <source>
        <dbReference type="Proteomes" id="UP001596020"/>
    </source>
</evidence>
<keyword evidence="3" id="KW-0813">Transport</keyword>
<dbReference type="InterPro" id="IPR006037">
    <property type="entry name" value="RCK_C"/>
</dbReference>
<dbReference type="PANTHER" id="PTHR30445">
    <property type="entry name" value="K(+)_H(+) ANTIPORTER SUBUNIT KHTT"/>
    <property type="match status" value="1"/>
</dbReference>
<name>A0ABV9K9K8_9PORP</name>
<dbReference type="PANTHER" id="PTHR30445:SF3">
    <property type="entry name" value="TRANSPORT PROTEIN YIDE-RELATED"/>
    <property type="match status" value="1"/>
</dbReference>
<evidence type="ECO:0000256" key="7">
    <source>
        <dbReference type="ARBA" id="ARBA00023136"/>
    </source>
</evidence>
<feature type="domain" description="RCK C-terminal" evidence="9">
    <location>
        <begin position="286"/>
        <end position="370"/>
    </location>
</feature>
<feature type="transmembrane region" description="Helical" evidence="8">
    <location>
        <begin position="380"/>
        <end position="403"/>
    </location>
</feature>
<accession>A0ABV9K9K8</accession>
<dbReference type="Gene3D" id="3.30.70.1450">
    <property type="entry name" value="Regulator of K+ conductance, C-terminal domain"/>
    <property type="match status" value="1"/>
</dbReference>
<proteinExistence type="inferred from homology"/>
<feature type="transmembrane region" description="Helical" evidence="8">
    <location>
        <begin position="70"/>
        <end position="88"/>
    </location>
</feature>
<evidence type="ECO:0000256" key="3">
    <source>
        <dbReference type="ARBA" id="ARBA00022448"/>
    </source>
</evidence>
<dbReference type="InterPro" id="IPR006512">
    <property type="entry name" value="YidE_YbjL"/>
</dbReference>
<reference evidence="11" key="1">
    <citation type="journal article" date="2019" name="Int. J. Syst. Evol. Microbiol.">
        <title>The Global Catalogue of Microorganisms (GCM) 10K type strain sequencing project: providing services to taxonomists for standard genome sequencing and annotation.</title>
        <authorList>
            <consortium name="The Broad Institute Genomics Platform"/>
            <consortium name="The Broad Institute Genome Sequencing Center for Infectious Disease"/>
            <person name="Wu L."/>
            <person name="Ma J."/>
        </authorList>
    </citation>
    <scope>NUCLEOTIDE SEQUENCE [LARGE SCALE GENOMIC DNA]</scope>
    <source>
        <strain evidence="11">CGMCC 4.7357</strain>
    </source>
</reference>
<keyword evidence="11" id="KW-1185">Reference proteome</keyword>
<dbReference type="EMBL" id="JBHSGO010000213">
    <property type="protein sequence ID" value="MFC4666704.1"/>
    <property type="molecule type" value="Genomic_DNA"/>
</dbReference>
<dbReference type="Pfam" id="PF02080">
    <property type="entry name" value="TrkA_C"/>
    <property type="match status" value="1"/>
</dbReference>
<feature type="transmembrane region" description="Helical" evidence="8">
    <location>
        <begin position="448"/>
        <end position="468"/>
    </location>
</feature>
<feature type="transmembrane region" description="Helical" evidence="8">
    <location>
        <begin position="35"/>
        <end position="58"/>
    </location>
</feature>
<evidence type="ECO:0000256" key="8">
    <source>
        <dbReference type="SAM" id="Phobius"/>
    </source>
</evidence>
<gene>
    <name evidence="10" type="ORF">ACFO3G_08865</name>
</gene>
<comment type="similarity">
    <text evidence="2">Belongs to the AAE transporter (TC 2.A.81) family.</text>
</comment>
<keyword evidence="7 8" id="KW-0472">Membrane</keyword>
<keyword evidence="5 8" id="KW-0812">Transmembrane</keyword>
<evidence type="ECO:0000256" key="1">
    <source>
        <dbReference type="ARBA" id="ARBA00004651"/>
    </source>
</evidence>
<evidence type="ECO:0000256" key="2">
    <source>
        <dbReference type="ARBA" id="ARBA00009854"/>
    </source>
</evidence>
<feature type="transmembrane region" description="Helical" evidence="8">
    <location>
        <begin position="12"/>
        <end position="28"/>
    </location>
</feature>
<evidence type="ECO:0000313" key="10">
    <source>
        <dbReference type="EMBL" id="MFC4666704.1"/>
    </source>
</evidence>
<dbReference type="Proteomes" id="UP001596020">
    <property type="component" value="Unassembled WGS sequence"/>
</dbReference>
<dbReference type="InterPro" id="IPR036721">
    <property type="entry name" value="RCK_C_sf"/>
</dbReference>
<evidence type="ECO:0000259" key="9">
    <source>
        <dbReference type="PROSITE" id="PS51202"/>
    </source>
</evidence>
<comment type="caution">
    <text evidence="10">The sequence shown here is derived from an EMBL/GenBank/DDBJ whole genome shotgun (WGS) entry which is preliminary data.</text>
</comment>
<feature type="transmembrane region" description="Helical" evidence="8">
    <location>
        <begin position="537"/>
        <end position="556"/>
    </location>
</feature>
<dbReference type="Pfam" id="PF06826">
    <property type="entry name" value="Asp-Al_Ex"/>
    <property type="match status" value="2"/>
</dbReference>
<keyword evidence="6 8" id="KW-1133">Transmembrane helix</keyword>
<dbReference type="SUPFAM" id="SSF116726">
    <property type="entry name" value="TrkA C-terminal domain-like"/>
    <property type="match status" value="2"/>
</dbReference>
<feature type="domain" description="RCK C-terminal" evidence="9">
    <location>
        <begin position="194"/>
        <end position="282"/>
    </location>
</feature>
<keyword evidence="4" id="KW-1003">Cell membrane</keyword>
<dbReference type="PROSITE" id="PS51202">
    <property type="entry name" value="RCK_C"/>
    <property type="match status" value="2"/>
</dbReference>